<evidence type="ECO:0000313" key="2">
    <source>
        <dbReference type="EMBL" id="ORC92014.1"/>
    </source>
</evidence>
<dbReference type="VEuPathDB" id="TriTrypDB:TM35_000042280"/>
<dbReference type="EMBL" id="NBCO01000004">
    <property type="protein sequence ID" value="ORC92014.1"/>
    <property type="molecule type" value="Genomic_DNA"/>
</dbReference>
<evidence type="ECO:0000313" key="3">
    <source>
        <dbReference type="Proteomes" id="UP000192257"/>
    </source>
</evidence>
<feature type="compositionally biased region" description="Low complexity" evidence="1">
    <location>
        <begin position="41"/>
        <end position="57"/>
    </location>
</feature>
<protein>
    <submittedName>
        <fullName evidence="2">Uncharacterized protein</fullName>
    </submittedName>
</protein>
<feature type="region of interest" description="Disordered" evidence="1">
    <location>
        <begin position="36"/>
        <end position="65"/>
    </location>
</feature>
<accession>A0A1X0P4Z1</accession>
<dbReference type="GeneID" id="39982202"/>
<dbReference type="OrthoDB" id="250388at2759"/>
<comment type="caution">
    <text evidence="2">The sequence shown here is derived from an EMBL/GenBank/DDBJ whole genome shotgun (WGS) entry which is preliminary data.</text>
</comment>
<keyword evidence="3" id="KW-1185">Reference proteome</keyword>
<evidence type="ECO:0000256" key="1">
    <source>
        <dbReference type="SAM" id="MobiDB-lite"/>
    </source>
</evidence>
<dbReference type="RefSeq" id="XP_028886080.1">
    <property type="nucleotide sequence ID" value="XM_029022422.1"/>
</dbReference>
<feature type="compositionally biased region" description="Low complexity" evidence="1">
    <location>
        <begin position="89"/>
        <end position="110"/>
    </location>
</feature>
<feature type="region of interest" description="Disordered" evidence="1">
    <location>
        <begin position="84"/>
        <end position="110"/>
    </location>
</feature>
<organism evidence="2 3">
    <name type="scientific">Trypanosoma theileri</name>
    <dbReference type="NCBI Taxonomy" id="67003"/>
    <lineage>
        <taxon>Eukaryota</taxon>
        <taxon>Discoba</taxon>
        <taxon>Euglenozoa</taxon>
        <taxon>Kinetoplastea</taxon>
        <taxon>Metakinetoplastina</taxon>
        <taxon>Trypanosomatida</taxon>
        <taxon>Trypanosomatidae</taxon>
        <taxon>Trypanosoma</taxon>
    </lineage>
</organism>
<gene>
    <name evidence="2" type="ORF">TM35_000042280</name>
</gene>
<sequence>MKLANTDLSEAEEYAIWCEQTRALFFPVANGKQSAEEIPMNSNNGSSSSGSGSSSSSIDVNMNENKDNDDFPYCFYMRMLGSGKRESDQQQASDSSFSQNYSRSSSVNSQFSSISQQQRYIDEDAYAARLTSKLQTQARAIRREQRNKVPDIIPSDNVQWPFRDGTVEAIAATVNEELHEMLMYVRKRNLLSEQLRRQLTQTKFLLAQQNEALRE</sequence>
<reference evidence="2 3" key="1">
    <citation type="submission" date="2017-03" db="EMBL/GenBank/DDBJ databases">
        <title>An alternative strategy for trypanosome survival in the mammalian bloodstream revealed through genome and transcriptome analysis of the ubiquitous bovine parasite Trypanosoma (Megatrypanum) theileri.</title>
        <authorList>
            <person name="Kelly S."/>
            <person name="Ivens A."/>
            <person name="Mott A."/>
            <person name="O'Neill E."/>
            <person name="Emms D."/>
            <person name="Macleod O."/>
            <person name="Voorheis P."/>
            <person name="Matthews J."/>
            <person name="Matthews K."/>
            <person name="Carrington M."/>
        </authorList>
    </citation>
    <scope>NUCLEOTIDE SEQUENCE [LARGE SCALE GENOMIC DNA]</scope>
    <source>
        <strain evidence="2">Edinburgh</strain>
    </source>
</reference>
<dbReference type="Proteomes" id="UP000192257">
    <property type="component" value="Unassembled WGS sequence"/>
</dbReference>
<name>A0A1X0P4Z1_9TRYP</name>
<dbReference type="AlphaFoldDB" id="A0A1X0P4Z1"/>
<proteinExistence type="predicted"/>